<comment type="caution">
    <text evidence="1">The sequence shown here is derived from an EMBL/GenBank/DDBJ whole genome shotgun (WGS) entry which is preliminary data.</text>
</comment>
<reference evidence="1 2" key="1">
    <citation type="journal article" date="2024" name="Plant Biotechnol. J.">
        <title>Genome and CRISPR/Cas9 system of a widespread forest tree (Populus alba) in the world.</title>
        <authorList>
            <person name="Liu Y.J."/>
            <person name="Jiang P.F."/>
            <person name="Han X.M."/>
            <person name="Li X.Y."/>
            <person name="Wang H.M."/>
            <person name="Wang Y.J."/>
            <person name="Wang X.X."/>
            <person name="Zeng Q.Y."/>
        </authorList>
    </citation>
    <scope>NUCLEOTIDE SEQUENCE [LARGE SCALE GENOMIC DNA]</scope>
    <source>
        <strain evidence="2">cv. PAL-ZL1</strain>
    </source>
</reference>
<protein>
    <submittedName>
        <fullName evidence="1">Uncharacterized protein</fullName>
    </submittedName>
</protein>
<dbReference type="Proteomes" id="UP000309997">
    <property type="component" value="Unassembled WGS sequence"/>
</dbReference>
<evidence type="ECO:0000313" key="1">
    <source>
        <dbReference type="EMBL" id="KAL3575882.1"/>
    </source>
</evidence>
<organism evidence="1 2">
    <name type="scientific">Populus alba</name>
    <name type="common">White poplar</name>
    <dbReference type="NCBI Taxonomy" id="43335"/>
    <lineage>
        <taxon>Eukaryota</taxon>
        <taxon>Viridiplantae</taxon>
        <taxon>Streptophyta</taxon>
        <taxon>Embryophyta</taxon>
        <taxon>Tracheophyta</taxon>
        <taxon>Spermatophyta</taxon>
        <taxon>Magnoliopsida</taxon>
        <taxon>eudicotyledons</taxon>
        <taxon>Gunneridae</taxon>
        <taxon>Pentapetalae</taxon>
        <taxon>rosids</taxon>
        <taxon>fabids</taxon>
        <taxon>Malpighiales</taxon>
        <taxon>Salicaceae</taxon>
        <taxon>Saliceae</taxon>
        <taxon>Populus</taxon>
    </lineage>
</organism>
<proteinExistence type="predicted"/>
<evidence type="ECO:0000313" key="2">
    <source>
        <dbReference type="Proteomes" id="UP000309997"/>
    </source>
</evidence>
<sequence length="109" mass="12592">MWRTSSRSIHAQEGSPEIQRQLNFGNRGINRVKAFRHLRKKTSSRSIHAQEGSPEIQRQLNFGNRGIEVGMPRKLTESKRFAVCGRKCDVEQVAEAYMLKRDHPKFKGN</sequence>
<keyword evidence="2" id="KW-1185">Reference proteome</keyword>
<dbReference type="EMBL" id="RCHU02000011">
    <property type="protein sequence ID" value="KAL3575882.1"/>
    <property type="molecule type" value="Genomic_DNA"/>
</dbReference>
<accession>A0ACC4BBZ3</accession>
<gene>
    <name evidence="1" type="ORF">D5086_021165</name>
</gene>
<name>A0ACC4BBZ3_POPAL</name>